<dbReference type="OrthoDB" id="9769567at2"/>
<proteinExistence type="inferred from homology"/>
<dbReference type="RefSeq" id="WP_063274205.1">
    <property type="nucleotide sequence ID" value="NZ_LQMT02000032.1"/>
</dbReference>
<dbReference type="Proteomes" id="UP000076660">
    <property type="component" value="Unassembled WGS sequence"/>
</dbReference>
<sequence>MAVGRVAVVLFVAALLATSVAACDSAEESDALVIYSGRNKELVGGLLDRLKQATGTPVEVRYGGSGEMAAQLLEEGERTQADVFFAQDAGALGAVAGQGRLSTLPADVLGLVPAGYRADDGRWVATSARVRVVAYDPRAVAEADLPKSLDDIVDPKWKGRLGFAPTNGSWQAFVTSVRVLKGEDFARDWLRKFAANEPKRFDNNVAILNAVNDGQLPAGLINHYYWYAKVAEVGAGAVRAKLHYVHGGDPLGLVNVAGAGVVEGTDRREAALKAVRFLLSEEAQRHFADVTAEYPAVPAVKASKHQLPPLTELHGPDIDLSKLSSLQQTVALLQETGLS</sequence>
<feature type="binding site" evidence="4">
    <location>
        <position position="224"/>
    </location>
    <ligand>
        <name>Fe cation</name>
        <dbReference type="ChEBI" id="CHEBI:24875"/>
    </ligand>
</feature>
<evidence type="ECO:0000256" key="4">
    <source>
        <dbReference type="PIRSR" id="PIRSR002825-1"/>
    </source>
</evidence>
<evidence type="ECO:0000256" key="1">
    <source>
        <dbReference type="ARBA" id="ARBA00008520"/>
    </source>
</evidence>
<dbReference type="InterPro" id="IPR026045">
    <property type="entry name" value="Ferric-bd"/>
</dbReference>
<dbReference type="EMBL" id="LQMT02000032">
    <property type="protein sequence ID" value="ONF64086.1"/>
    <property type="molecule type" value="Genomic_DNA"/>
</dbReference>
<evidence type="ECO:0000313" key="6">
    <source>
        <dbReference type="EMBL" id="ONF64086.1"/>
    </source>
</evidence>
<dbReference type="CDD" id="cd13543">
    <property type="entry name" value="PBP2_Fbp"/>
    <property type="match status" value="1"/>
</dbReference>
<gene>
    <name evidence="6" type="ORF">AVR91_0230765</name>
</gene>
<dbReference type="GO" id="GO:0030288">
    <property type="term" value="C:outer membrane-bounded periplasmic space"/>
    <property type="evidence" value="ECO:0007669"/>
    <property type="project" value="TreeGrafter"/>
</dbReference>
<keyword evidence="3 5" id="KW-0732">Signal</keyword>
<evidence type="ECO:0000256" key="3">
    <source>
        <dbReference type="ARBA" id="ARBA00022729"/>
    </source>
</evidence>
<dbReference type="GO" id="GO:0046872">
    <property type="term" value="F:metal ion binding"/>
    <property type="evidence" value="ECO:0007669"/>
    <property type="project" value="UniProtKB-KW"/>
</dbReference>
<dbReference type="PANTHER" id="PTHR30006">
    <property type="entry name" value="THIAMINE-BINDING PERIPLASMIC PROTEIN-RELATED"/>
    <property type="match status" value="1"/>
</dbReference>
<comment type="similarity">
    <text evidence="1">Belongs to the bacterial solute-binding protein 1 family.</text>
</comment>
<comment type="caution">
    <text evidence="6">The sequence shown here is derived from an EMBL/GenBank/DDBJ whole genome shotgun (WGS) entry which is preliminary data.</text>
</comment>
<feature type="chain" id="PRO_5010693409" evidence="5">
    <location>
        <begin position="23"/>
        <end position="339"/>
    </location>
</feature>
<dbReference type="PIRSF" id="PIRSF002825">
    <property type="entry name" value="CfbpA"/>
    <property type="match status" value="1"/>
</dbReference>
<evidence type="ECO:0000256" key="5">
    <source>
        <dbReference type="SAM" id="SignalP"/>
    </source>
</evidence>
<keyword evidence="2" id="KW-0410">Iron transport</keyword>
<accession>A0A1W2LM41</accession>
<evidence type="ECO:0000256" key="2">
    <source>
        <dbReference type="ARBA" id="ARBA00022496"/>
    </source>
</evidence>
<reference evidence="6 7" key="1">
    <citation type="submission" date="2016-12" db="EMBL/GenBank/DDBJ databases">
        <title>Amycolatopsis keratiniphila subsp. keratiniphila genome sequencing and assembly.</title>
        <authorList>
            <person name="Mayilraj S."/>
            <person name="Kaur N."/>
        </authorList>
    </citation>
    <scope>NUCLEOTIDE SEQUENCE [LARGE SCALE GENOMIC DNA]</scope>
    <source>
        <strain evidence="6 7">DSM 44409</strain>
    </source>
</reference>
<keyword evidence="2" id="KW-0406">Ion transport</keyword>
<protein>
    <submittedName>
        <fullName evidence="6">Iron ABC transporter substrate-binding protein</fullName>
    </submittedName>
</protein>
<keyword evidence="4" id="KW-0479">Metal-binding</keyword>
<organism evidence="6 7">
    <name type="scientific">Amycolatopsis keratiniphila subsp. keratiniphila</name>
    <dbReference type="NCBI Taxonomy" id="227715"/>
    <lineage>
        <taxon>Bacteria</taxon>
        <taxon>Bacillati</taxon>
        <taxon>Actinomycetota</taxon>
        <taxon>Actinomycetes</taxon>
        <taxon>Pseudonocardiales</taxon>
        <taxon>Pseudonocardiaceae</taxon>
        <taxon>Amycolatopsis</taxon>
        <taxon>Amycolatopsis japonica group</taxon>
    </lineage>
</organism>
<feature type="binding site" evidence="4">
    <location>
        <position position="225"/>
    </location>
    <ligand>
        <name>Fe cation</name>
        <dbReference type="ChEBI" id="CHEBI:24875"/>
    </ligand>
</feature>
<evidence type="ECO:0000313" key="7">
    <source>
        <dbReference type="Proteomes" id="UP000076660"/>
    </source>
</evidence>
<name>A0A1W2LM41_9PSEU</name>
<dbReference type="AlphaFoldDB" id="A0A1W2LM41"/>
<keyword evidence="4" id="KW-0408">Iron</keyword>
<dbReference type="SUPFAM" id="SSF53850">
    <property type="entry name" value="Periplasmic binding protein-like II"/>
    <property type="match status" value="1"/>
</dbReference>
<keyword evidence="2" id="KW-0813">Transport</keyword>
<feature type="signal peptide" evidence="5">
    <location>
        <begin position="1"/>
        <end position="22"/>
    </location>
</feature>
<dbReference type="PROSITE" id="PS51257">
    <property type="entry name" value="PROKAR_LIPOPROTEIN"/>
    <property type="match status" value="1"/>
</dbReference>
<dbReference type="PANTHER" id="PTHR30006:SF15">
    <property type="entry name" value="IRON-UTILIZATION PERIPLASMIC PROTEIN"/>
    <property type="match status" value="1"/>
</dbReference>
<dbReference type="GO" id="GO:0006826">
    <property type="term" value="P:iron ion transport"/>
    <property type="evidence" value="ECO:0007669"/>
    <property type="project" value="UniProtKB-KW"/>
</dbReference>
<dbReference type="Gene3D" id="3.40.190.10">
    <property type="entry name" value="Periplasmic binding protein-like II"/>
    <property type="match status" value="2"/>
</dbReference>
<dbReference type="Pfam" id="PF13343">
    <property type="entry name" value="SBP_bac_6"/>
    <property type="match status" value="1"/>
</dbReference>